<organism evidence="10 11">
    <name type="scientific">Xylanibacillus composti</name>
    <dbReference type="NCBI Taxonomy" id="1572762"/>
    <lineage>
        <taxon>Bacteria</taxon>
        <taxon>Bacillati</taxon>
        <taxon>Bacillota</taxon>
        <taxon>Bacilli</taxon>
        <taxon>Bacillales</taxon>
        <taxon>Paenibacillaceae</taxon>
        <taxon>Xylanibacillus</taxon>
    </lineage>
</organism>
<protein>
    <submittedName>
        <fullName evidence="10">Putative sensory transducer protein YvaQ</fullName>
    </submittedName>
</protein>
<keyword evidence="3 7" id="KW-0472">Membrane</keyword>
<dbReference type="InterPro" id="IPR003660">
    <property type="entry name" value="HAMP_dom"/>
</dbReference>
<keyword evidence="7" id="KW-1133">Transmembrane helix</keyword>
<evidence type="ECO:0000259" key="8">
    <source>
        <dbReference type="PROSITE" id="PS50111"/>
    </source>
</evidence>
<dbReference type="AlphaFoldDB" id="A0A8J4H7R2"/>
<evidence type="ECO:0000256" key="4">
    <source>
        <dbReference type="ARBA" id="ARBA00023224"/>
    </source>
</evidence>
<comment type="caution">
    <text evidence="10">The sequence shown here is derived from an EMBL/GenBank/DDBJ whole genome shotgun (WGS) entry which is preliminary data.</text>
</comment>
<evidence type="ECO:0000256" key="7">
    <source>
        <dbReference type="SAM" id="Phobius"/>
    </source>
</evidence>
<dbReference type="RefSeq" id="WP_213414233.1">
    <property type="nucleotide sequence ID" value="NZ_BOVK01000089.1"/>
</dbReference>
<feature type="transmembrane region" description="Helical" evidence="7">
    <location>
        <begin position="196"/>
        <end position="217"/>
    </location>
</feature>
<dbReference type="GO" id="GO:0006935">
    <property type="term" value="P:chemotaxis"/>
    <property type="evidence" value="ECO:0007669"/>
    <property type="project" value="InterPro"/>
</dbReference>
<keyword evidence="11" id="KW-1185">Reference proteome</keyword>
<dbReference type="Gene3D" id="6.10.340.10">
    <property type="match status" value="1"/>
</dbReference>
<dbReference type="GO" id="GO:0004888">
    <property type="term" value="F:transmembrane signaling receptor activity"/>
    <property type="evidence" value="ECO:0007669"/>
    <property type="project" value="InterPro"/>
</dbReference>
<dbReference type="PANTHER" id="PTHR32089">
    <property type="entry name" value="METHYL-ACCEPTING CHEMOTAXIS PROTEIN MCPB"/>
    <property type="match status" value="1"/>
</dbReference>
<sequence length="578" mass="63870">MLSKFNHLRIGTKLFGVLLLATVALVVSNGFLMQSLKSTAEELEQELYDELYYATHYLLNADRDFYQAEQAFMSIQANESATSEQLAVWTSDFHENIVQVTERMNQARDILTVVDGLQPDQVLAHYEDFFRQFTHWQQDVEQFITHQTDVPASELERLRHEFNQTRHVIDVLQQDLEHTAVAKVQALIEANQRQMLLSWGLITLCILIVFMLGFLLIRHITKPVARLVHQMQEIADGSLQLHLDAKDTQRQDEVGQLARSSHAMVAFLLDIMQKLKQISSQVDQQSAVLTQAASEVRTGSEQVSATMQQLSAGAEEQASTSGDISSLIDQLNKQIVLSNEDGRVLEAHAKNVHQASDQGKQEMARSVELFEEVAALVADSTDKVNHLELRIDDISKLSEVIKGIAEQTNLLALNAAIESARAGEAGKGFAVVAAEVRKLSVQVNASVGEIAEIIQGIQAETRNMAHSMAQGHDRVASGQQQIHICRDHFTHINAAVAAMTERIQSVTSNLVQIAANSEKVSLATTEIAAASEEAAAGIEQCAATAQQQSSATQEVASHASVLKERSGELHDIVKQFRY</sequence>
<dbReference type="GO" id="GO:0005886">
    <property type="term" value="C:plasma membrane"/>
    <property type="evidence" value="ECO:0007669"/>
    <property type="project" value="UniProtKB-SubCell"/>
</dbReference>
<comment type="subcellular location">
    <subcellularLocation>
        <location evidence="1">Cell membrane</location>
    </subcellularLocation>
</comment>
<proteinExistence type="inferred from homology"/>
<dbReference type="Proteomes" id="UP000677918">
    <property type="component" value="Unassembled WGS sequence"/>
</dbReference>
<dbReference type="EMBL" id="BOVK01000089">
    <property type="protein sequence ID" value="GIQ71440.1"/>
    <property type="molecule type" value="Genomic_DNA"/>
</dbReference>
<evidence type="ECO:0000313" key="10">
    <source>
        <dbReference type="EMBL" id="GIQ71440.1"/>
    </source>
</evidence>
<comment type="similarity">
    <text evidence="5">Belongs to the methyl-accepting chemotaxis (MCP) protein family.</text>
</comment>
<dbReference type="SMART" id="SM00283">
    <property type="entry name" value="MA"/>
    <property type="match status" value="1"/>
</dbReference>
<evidence type="ECO:0000259" key="9">
    <source>
        <dbReference type="PROSITE" id="PS50885"/>
    </source>
</evidence>
<dbReference type="SUPFAM" id="SSF58104">
    <property type="entry name" value="Methyl-accepting chemotaxis protein (MCP) signaling domain"/>
    <property type="match status" value="1"/>
</dbReference>
<dbReference type="Pfam" id="PF00015">
    <property type="entry name" value="MCPsignal"/>
    <property type="match status" value="1"/>
</dbReference>
<dbReference type="InterPro" id="IPR004089">
    <property type="entry name" value="MCPsignal_dom"/>
</dbReference>
<evidence type="ECO:0000313" key="11">
    <source>
        <dbReference type="Proteomes" id="UP000677918"/>
    </source>
</evidence>
<keyword evidence="4 6" id="KW-0807">Transducer</keyword>
<keyword evidence="7" id="KW-0812">Transmembrane</keyword>
<feature type="domain" description="Methyl-accepting transducer" evidence="8">
    <location>
        <begin position="292"/>
        <end position="528"/>
    </location>
</feature>
<dbReference type="Pfam" id="PF00672">
    <property type="entry name" value="HAMP"/>
    <property type="match status" value="1"/>
</dbReference>
<dbReference type="GO" id="GO:0007165">
    <property type="term" value="P:signal transduction"/>
    <property type="evidence" value="ECO:0007669"/>
    <property type="project" value="UniProtKB-KW"/>
</dbReference>
<dbReference type="SMART" id="SM00304">
    <property type="entry name" value="HAMP"/>
    <property type="match status" value="1"/>
</dbReference>
<gene>
    <name evidence="10" type="primary">yvaQ_2</name>
    <name evidence="10" type="ORF">XYCOK13_42640</name>
</gene>
<dbReference type="CDD" id="cd06225">
    <property type="entry name" value="HAMP"/>
    <property type="match status" value="1"/>
</dbReference>
<dbReference type="PANTHER" id="PTHR32089:SF112">
    <property type="entry name" value="LYSOZYME-LIKE PROTEIN-RELATED"/>
    <property type="match status" value="1"/>
</dbReference>
<name>A0A8J4H7R2_9BACL</name>
<dbReference type="InterPro" id="IPR004090">
    <property type="entry name" value="Chemotax_Me-accpt_rcpt"/>
</dbReference>
<evidence type="ECO:0000256" key="5">
    <source>
        <dbReference type="ARBA" id="ARBA00029447"/>
    </source>
</evidence>
<keyword evidence="2" id="KW-1003">Cell membrane</keyword>
<evidence type="ECO:0000256" key="6">
    <source>
        <dbReference type="PROSITE-ProRule" id="PRU00284"/>
    </source>
</evidence>
<dbReference type="Gene3D" id="1.10.287.950">
    <property type="entry name" value="Methyl-accepting chemotaxis protein"/>
    <property type="match status" value="1"/>
</dbReference>
<evidence type="ECO:0000256" key="1">
    <source>
        <dbReference type="ARBA" id="ARBA00004236"/>
    </source>
</evidence>
<reference evidence="10" key="1">
    <citation type="submission" date="2021-04" db="EMBL/GenBank/DDBJ databases">
        <title>Draft genome sequence of Xylanibacillus composti strain K13.</title>
        <authorList>
            <person name="Uke A."/>
            <person name="Chhe C."/>
            <person name="Baramee S."/>
            <person name="Kosugi A."/>
        </authorList>
    </citation>
    <scope>NUCLEOTIDE SEQUENCE</scope>
    <source>
        <strain evidence="10">K13</strain>
    </source>
</reference>
<evidence type="ECO:0000256" key="2">
    <source>
        <dbReference type="ARBA" id="ARBA00022475"/>
    </source>
</evidence>
<dbReference type="PROSITE" id="PS50111">
    <property type="entry name" value="CHEMOTAXIS_TRANSDUC_2"/>
    <property type="match status" value="1"/>
</dbReference>
<dbReference type="PRINTS" id="PR00260">
    <property type="entry name" value="CHEMTRNSDUCR"/>
</dbReference>
<feature type="domain" description="HAMP" evidence="9">
    <location>
        <begin position="218"/>
        <end position="273"/>
    </location>
</feature>
<dbReference type="PROSITE" id="PS50885">
    <property type="entry name" value="HAMP"/>
    <property type="match status" value="1"/>
</dbReference>
<accession>A0A8J4H7R2</accession>
<evidence type="ECO:0000256" key="3">
    <source>
        <dbReference type="ARBA" id="ARBA00023136"/>
    </source>
</evidence>